<feature type="transmembrane region" description="Helical" evidence="1">
    <location>
        <begin position="307"/>
        <end position="327"/>
    </location>
</feature>
<evidence type="ECO:0008006" key="4">
    <source>
        <dbReference type="Google" id="ProtNLM"/>
    </source>
</evidence>
<feature type="transmembrane region" description="Helical" evidence="1">
    <location>
        <begin position="255"/>
        <end position="276"/>
    </location>
</feature>
<feature type="transmembrane region" description="Helical" evidence="1">
    <location>
        <begin position="12"/>
        <end position="30"/>
    </location>
</feature>
<gene>
    <name evidence="2" type="ORF">QQ008_28645</name>
</gene>
<dbReference type="Proteomes" id="UP001172082">
    <property type="component" value="Unassembled WGS sequence"/>
</dbReference>
<evidence type="ECO:0000313" key="3">
    <source>
        <dbReference type="Proteomes" id="UP001172082"/>
    </source>
</evidence>
<evidence type="ECO:0000313" key="2">
    <source>
        <dbReference type="EMBL" id="MDN5205388.1"/>
    </source>
</evidence>
<dbReference type="EMBL" id="JAUJEA010000018">
    <property type="protein sequence ID" value="MDN5205388.1"/>
    <property type="molecule type" value="Genomic_DNA"/>
</dbReference>
<comment type="caution">
    <text evidence="2">The sequence shown here is derived from an EMBL/GenBank/DDBJ whole genome shotgun (WGS) entry which is preliminary data.</text>
</comment>
<proteinExistence type="predicted"/>
<keyword evidence="1" id="KW-1133">Transmembrane helix</keyword>
<sequence>MVKISSSNIPYLLILIFGLIYLCSLTFTYVEGDDASTIVYHALGRDASIQTPYSPYHSMMDMVLNILPANEVILRYTAIAASAIAAMLFFILLVKLLSSITGGEQTSKLSLFSIALPFIIPELFFFGLIYNPTVLAMAIILLSHLIIRKVVKNKKYGPLGYIVSFLLFGLGSAFRWDVAIYGVVIFTDLIMIIWNQKEVKRLKPWLIIGSWGILSVIAVFVFIYISGYSPKEIGEVLSWAKNYMGGKAPNYLKRIGVSLSLFTPAFIICIIVGFINLIIQRRFGLLLLGCIGFLPKLYVGLTLSPKGLIMALPGMILIAYFGFEFIYKWTSPYIQLKKYRLPYAHVALYLILMVPWIIGVQMRTFNTSWGPGFEIRRYDQQPRTGSGEKAGGISFDRINIRLAAGLAIPTSEGPRPVWGYAYTLLGGAWREFVSKIDLERKSVLTISKNEGLPILQNNGHKFLMVHLLEDDFLTNDADEKLRESSFYQRTFLNRLEKIEVPVFYLRKDRIFDEIELKHFLEKTGERKFVCFFSYSSELTRLKNTYPNHVQILGPQSALFDFTRNY</sequence>
<dbReference type="RefSeq" id="WP_346755409.1">
    <property type="nucleotide sequence ID" value="NZ_JAUJEA010000018.1"/>
</dbReference>
<accession>A0ABT8KZ47</accession>
<feature type="transmembrane region" description="Helical" evidence="1">
    <location>
        <begin position="156"/>
        <end position="172"/>
    </location>
</feature>
<feature type="transmembrane region" description="Helical" evidence="1">
    <location>
        <begin position="178"/>
        <end position="194"/>
    </location>
</feature>
<evidence type="ECO:0000256" key="1">
    <source>
        <dbReference type="SAM" id="Phobius"/>
    </source>
</evidence>
<name>A0ABT8KZ47_9BACT</name>
<reference evidence="2" key="1">
    <citation type="submission" date="2023-06" db="EMBL/GenBank/DDBJ databases">
        <title>Genomic of Parafulvivirga corallium.</title>
        <authorList>
            <person name="Wang G."/>
        </authorList>
    </citation>
    <scope>NUCLEOTIDE SEQUENCE</scope>
    <source>
        <strain evidence="2">BMA10</strain>
    </source>
</reference>
<feature type="transmembrane region" description="Helical" evidence="1">
    <location>
        <begin position="283"/>
        <end position="301"/>
    </location>
</feature>
<keyword evidence="1" id="KW-0812">Transmembrane</keyword>
<organism evidence="2 3">
    <name type="scientific">Splendidivirga corallicola</name>
    <dbReference type="NCBI Taxonomy" id="3051826"/>
    <lineage>
        <taxon>Bacteria</taxon>
        <taxon>Pseudomonadati</taxon>
        <taxon>Bacteroidota</taxon>
        <taxon>Cytophagia</taxon>
        <taxon>Cytophagales</taxon>
        <taxon>Splendidivirgaceae</taxon>
        <taxon>Splendidivirga</taxon>
    </lineage>
</organism>
<feature type="transmembrane region" description="Helical" evidence="1">
    <location>
        <begin position="73"/>
        <end position="97"/>
    </location>
</feature>
<keyword evidence="3" id="KW-1185">Reference proteome</keyword>
<keyword evidence="1" id="KW-0472">Membrane</keyword>
<feature type="transmembrane region" description="Helical" evidence="1">
    <location>
        <begin position="134"/>
        <end position="151"/>
    </location>
</feature>
<feature type="transmembrane region" description="Helical" evidence="1">
    <location>
        <begin position="339"/>
        <end position="358"/>
    </location>
</feature>
<protein>
    <recommendedName>
        <fullName evidence="4">Glycosyltransferase RgtA/B/C/D-like domain-containing protein</fullName>
    </recommendedName>
</protein>
<feature type="transmembrane region" description="Helical" evidence="1">
    <location>
        <begin position="206"/>
        <end position="225"/>
    </location>
</feature>